<dbReference type="InterPro" id="IPR051767">
    <property type="entry name" value="Nucleoporin_NUP42"/>
</dbReference>
<dbReference type="GO" id="GO:0005634">
    <property type="term" value="C:nucleus"/>
    <property type="evidence" value="ECO:0007669"/>
    <property type="project" value="UniProtKB-SubCell"/>
</dbReference>
<dbReference type="InterPro" id="IPR036855">
    <property type="entry name" value="Znf_CCCH_sf"/>
</dbReference>
<evidence type="ECO:0000256" key="5">
    <source>
        <dbReference type="ARBA" id="ARBA00023242"/>
    </source>
</evidence>
<feature type="zinc finger region" description="C3H1-type" evidence="6">
    <location>
        <begin position="5"/>
        <end position="32"/>
    </location>
</feature>
<dbReference type="STRING" id="1108050.A0A0B7FVH5"/>
<dbReference type="GO" id="GO:0008270">
    <property type="term" value="F:zinc ion binding"/>
    <property type="evidence" value="ECO:0007669"/>
    <property type="project" value="UniProtKB-KW"/>
</dbReference>
<dbReference type="PANTHER" id="PTHR46527">
    <property type="entry name" value="NUCLEOPORIN-LIKE PROTEIN 2"/>
    <property type="match status" value="1"/>
</dbReference>
<feature type="compositionally biased region" description="Polar residues" evidence="7">
    <location>
        <begin position="438"/>
        <end position="452"/>
    </location>
</feature>
<gene>
    <name evidence="9" type="ORF">RSOLAG1IB_04706</name>
</gene>
<dbReference type="SUPFAM" id="SSF90229">
    <property type="entry name" value="CCCH zinc finger"/>
    <property type="match status" value="1"/>
</dbReference>
<keyword evidence="5" id="KW-0539">Nucleus</keyword>
<evidence type="ECO:0000256" key="3">
    <source>
        <dbReference type="ARBA" id="ARBA00022771"/>
    </source>
</evidence>
<feature type="domain" description="C3H1-type" evidence="8">
    <location>
        <begin position="5"/>
        <end position="32"/>
    </location>
</feature>
<reference evidence="9 10" key="1">
    <citation type="submission" date="2014-11" db="EMBL/GenBank/DDBJ databases">
        <authorList>
            <person name="Wibberg Daniel"/>
        </authorList>
    </citation>
    <scope>NUCLEOTIDE SEQUENCE [LARGE SCALE GENOMIC DNA]</scope>
    <source>
        <strain evidence="9">Rhizoctonia solani AG1-IB 7/3/14</strain>
    </source>
</reference>
<feature type="region of interest" description="Disordered" evidence="7">
    <location>
        <begin position="236"/>
        <end position="279"/>
    </location>
</feature>
<comment type="subcellular location">
    <subcellularLocation>
        <location evidence="1">Nucleus</location>
    </subcellularLocation>
</comment>
<keyword evidence="4 6" id="KW-0862">Zinc</keyword>
<evidence type="ECO:0000256" key="4">
    <source>
        <dbReference type="ARBA" id="ARBA00022833"/>
    </source>
</evidence>
<evidence type="ECO:0000256" key="2">
    <source>
        <dbReference type="ARBA" id="ARBA00022723"/>
    </source>
</evidence>
<evidence type="ECO:0000259" key="8">
    <source>
        <dbReference type="PROSITE" id="PS50103"/>
    </source>
</evidence>
<feature type="compositionally biased region" description="Polar residues" evidence="7">
    <location>
        <begin position="247"/>
        <end position="262"/>
    </location>
</feature>
<dbReference type="PROSITE" id="PS50103">
    <property type="entry name" value="ZF_C3H1"/>
    <property type="match status" value="1"/>
</dbReference>
<protein>
    <submittedName>
        <fullName evidence="9">Nucleoporin-like protein amo1</fullName>
    </submittedName>
</protein>
<dbReference type="PANTHER" id="PTHR46527:SF1">
    <property type="entry name" value="NUCLEOPORIN NUP42"/>
    <property type="match status" value="1"/>
</dbReference>
<proteinExistence type="predicted"/>
<dbReference type="Gene3D" id="4.10.1000.10">
    <property type="entry name" value="Zinc finger, CCCH-type"/>
    <property type="match status" value="1"/>
</dbReference>
<feature type="region of interest" description="Disordered" evidence="7">
    <location>
        <begin position="438"/>
        <end position="495"/>
    </location>
</feature>
<dbReference type="Pfam" id="PF18044">
    <property type="entry name" value="zf-CCCH_4"/>
    <property type="match status" value="1"/>
</dbReference>
<accession>A0A0B7FVH5</accession>
<feature type="region of interest" description="Disordered" evidence="7">
    <location>
        <begin position="155"/>
        <end position="215"/>
    </location>
</feature>
<sequence length="628" mass="61774">MSFASKQDTVCKFYLQGQCRFGASCRFAHPAGQGPSSGTGTGTFRNQTWTAKDAKPTLFDADSLRKDLTQGIDRPLYPLSSYGPGKCVPCIIDGLDESPEELRVAAWAATREAGGIESYKAREKQLIDAAQSLIGSAASTGAVTLDEAKRIWNVVDEQGNPPPNGQAEAKSKLRERLQPSTPNPVFGASTTPTSTFGTSAFGSSQPAQTSAFGGSSFVKPGTGAFGSTTGSGAFGGGGTTNAFGGSSQSQPSAFGGSTSQPSAFGAPAQTTSSAFGSSAGGTTFGQSGFGAKPAFGQSAFGSSTAATTTPAFGSSAPTAAFGQSGFGTAPAPAAPAFGQSGFGSKPAGSAFGSSAGGGSAFGAFANNSSSFGSTNTSNTTPAFGAPASSTPAFGSGGGTSSAFGSSGFGAFANKSASFGAQPNAGSAFGSSANNTSTGNLFVQTNTPNNTNGAEGMDSDTPTTTQAPTSAFGQPASSTTSAFGQTPATSAFGQTQPTSAFGSSAFGASSAFGTTPSTTSAFGATPATTSAFGNTSSAGTTSAFGAANKTSAFGAAAKPSAFGAASAFGSGSGFNTAFGEPKPKDRDPFAALLPDDYVKTLSEGIINAFKADKFELGSIPECVPPLEMR</sequence>
<evidence type="ECO:0000256" key="7">
    <source>
        <dbReference type="SAM" id="MobiDB-lite"/>
    </source>
</evidence>
<keyword evidence="2 6" id="KW-0479">Metal-binding</keyword>
<keyword evidence="3 6" id="KW-0863">Zinc-finger</keyword>
<feature type="compositionally biased region" description="Low complexity" evidence="7">
    <location>
        <begin position="268"/>
        <end position="277"/>
    </location>
</feature>
<evidence type="ECO:0000313" key="10">
    <source>
        <dbReference type="Proteomes" id="UP000059188"/>
    </source>
</evidence>
<organism evidence="9 10">
    <name type="scientific">Thanatephorus cucumeris (strain AG1-IB / isolate 7/3/14)</name>
    <name type="common">Lettuce bottom rot fungus</name>
    <name type="synonym">Rhizoctonia solani</name>
    <dbReference type="NCBI Taxonomy" id="1108050"/>
    <lineage>
        <taxon>Eukaryota</taxon>
        <taxon>Fungi</taxon>
        <taxon>Dikarya</taxon>
        <taxon>Basidiomycota</taxon>
        <taxon>Agaricomycotina</taxon>
        <taxon>Agaricomycetes</taxon>
        <taxon>Cantharellales</taxon>
        <taxon>Ceratobasidiaceae</taxon>
        <taxon>Rhizoctonia</taxon>
        <taxon>Rhizoctonia solani AG-1</taxon>
    </lineage>
</organism>
<dbReference type="AlphaFoldDB" id="A0A0B7FVH5"/>
<dbReference type="OrthoDB" id="20729at2759"/>
<feature type="compositionally biased region" description="Low complexity" evidence="7">
    <location>
        <begin position="186"/>
        <end position="204"/>
    </location>
</feature>
<evidence type="ECO:0000256" key="1">
    <source>
        <dbReference type="ARBA" id="ARBA00004123"/>
    </source>
</evidence>
<name>A0A0B7FVH5_THACB</name>
<dbReference type="InterPro" id="IPR000571">
    <property type="entry name" value="Znf_CCCH"/>
</dbReference>
<feature type="compositionally biased region" description="Polar residues" evidence="7">
    <location>
        <begin position="459"/>
        <end position="495"/>
    </location>
</feature>
<dbReference type="EMBL" id="LN679105">
    <property type="protein sequence ID" value="CEL61956.1"/>
    <property type="molecule type" value="Genomic_DNA"/>
</dbReference>
<evidence type="ECO:0000256" key="6">
    <source>
        <dbReference type="PROSITE-ProRule" id="PRU00723"/>
    </source>
</evidence>
<dbReference type="Proteomes" id="UP000059188">
    <property type="component" value="Unassembled WGS sequence"/>
</dbReference>
<evidence type="ECO:0000313" key="9">
    <source>
        <dbReference type="EMBL" id="CEL61956.1"/>
    </source>
</evidence>
<dbReference type="SMART" id="SM00356">
    <property type="entry name" value="ZnF_C3H1"/>
    <property type="match status" value="1"/>
</dbReference>
<keyword evidence="10" id="KW-1185">Reference proteome</keyword>
<dbReference type="InterPro" id="IPR041367">
    <property type="entry name" value="Znf-CCCH_4"/>
</dbReference>